<comment type="caution">
    <text evidence="3">The sequence shown here is derived from an EMBL/GenBank/DDBJ whole genome shotgun (WGS) entry which is preliminary data.</text>
</comment>
<evidence type="ECO:0000313" key="4">
    <source>
        <dbReference type="Proteomes" id="UP000037939"/>
    </source>
</evidence>
<name>A0A0N0XHL0_9NEIS</name>
<organism evidence="3 4">
    <name type="scientific">Amantichitinum ursilacus</name>
    <dbReference type="NCBI Taxonomy" id="857265"/>
    <lineage>
        <taxon>Bacteria</taxon>
        <taxon>Pseudomonadati</taxon>
        <taxon>Pseudomonadota</taxon>
        <taxon>Betaproteobacteria</taxon>
        <taxon>Neisseriales</taxon>
        <taxon>Chitinibacteraceae</taxon>
        <taxon>Amantichitinum</taxon>
    </lineage>
</organism>
<reference evidence="3 4" key="1">
    <citation type="submission" date="2015-07" db="EMBL/GenBank/DDBJ databases">
        <title>Draft genome sequence of the Amantichitinum ursilacus IGB-41, a new chitin-degrading bacterium.</title>
        <authorList>
            <person name="Kirstahler P."/>
            <person name="Guenther M."/>
            <person name="Grumaz C."/>
            <person name="Rupp S."/>
            <person name="Zibek S."/>
            <person name="Sohn K."/>
        </authorList>
    </citation>
    <scope>NUCLEOTIDE SEQUENCE [LARGE SCALE GENOMIC DNA]</scope>
    <source>
        <strain evidence="3 4">IGB-41</strain>
    </source>
</reference>
<dbReference type="Proteomes" id="UP000037939">
    <property type="component" value="Unassembled WGS sequence"/>
</dbReference>
<dbReference type="RefSeq" id="WP_053939586.1">
    <property type="nucleotide sequence ID" value="NZ_LAQT01000036.1"/>
</dbReference>
<feature type="chain" id="PRO_5005863007" evidence="1">
    <location>
        <begin position="24"/>
        <end position="207"/>
    </location>
</feature>
<evidence type="ECO:0000259" key="2">
    <source>
        <dbReference type="Pfam" id="PF07589"/>
    </source>
</evidence>
<dbReference type="STRING" id="857265.WG78_20095"/>
<feature type="signal peptide" evidence="1">
    <location>
        <begin position="1"/>
        <end position="23"/>
    </location>
</feature>
<dbReference type="Pfam" id="PF07589">
    <property type="entry name" value="PEP-CTERM"/>
    <property type="match status" value="1"/>
</dbReference>
<keyword evidence="4" id="KW-1185">Reference proteome</keyword>
<dbReference type="AlphaFoldDB" id="A0A0N0XHL0"/>
<keyword evidence="1" id="KW-0732">Signal</keyword>
<sequence length="207" mass="22475">MSHHLKSSLLASVMVLGAALAQAEIISLDNYHNPGPATATWDYVYQGFAFSRFNPGDGATSGTWYNGWSIPVTSQRGPFVLNALTLSTFQNLDTDPYGPYAVRNITVTGFLNGVEVESVLFQPQITDGVFRWFDTGFTGLIDRFVIGGDGPGHLNQYDTNAFRITGVPEPETWALLGVGAIGLVLRRARQTRRAPMQPATTRASSSC</sequence>
<evidence type="ECO:0000313" key="3">
    <source>
        <dbReference type="EMBL" id="KPC49660.1"/>
    </source>
</evidence>
<proteinExistence type="predicted"/>
<protein>
    <submittedName>
        <fullName evidence="3">PEP-CTERM motif protein</fullName>
    </submittedName>
</protein>
<dbReference type="NCBIfam" id="TIGR02595">
    <property type="entry name" value="PEP_CTERM"/>
    <property type="match status" value="1"/>
</dbReference>
<dbReference type="InterPro" id="IPR013424">
    <property type="entry name" value="Ice-binding_C"/>
</dbReference>
<accession>A0A0N0XHL0</accession>
<gene>
    <name evidence="3" type="ORF">WG78_20095</name>
</gene>
<feature type="domain" description="Ice-binding protein C-terminal" evidence="2">
    <location>
        <begin position="167"/>
        <end position="187"/>
    </location>
</feature>
<dbReference type="EMBL" id="LAQT01000036">
    <property type="protein sequence ID" value="KPC49660.1"/>
    <property type="molecule type" value="Genomic_DNA"/>
</dbReference>
<evidence type="ECO:0000256" key="1">
    <source>
        <dbReference type="SAM" id="SignalP"/>
    </source>
</evidence>